<dbReference type="PANTHER" id="PTHR23514">
    <property type="entry name" value="BYPASS OF STOP CODON PROTEIN 6"/>
    <property type="match status" value="1"/>
</dbReference>
<evidence type="ECO:0000256" key="8">
    <source>
        <dbReference type="SAM" id="Phobius"/>
    </source>
</evidence>
<feature type="transmembrane region" description="Helical" evidence="8">
    <location>
        <begin position="434"/>
        <end position="455"/>
    </location>
</feature>
<evidence type="ECO:0000256" key="6">
    <source>
        <dbReference type="ARBA" id="ARBA00023136"/>
    </source>
</evidence>
<dbReference type="SUPFAM" id="SSF103473">
    <property type="entry name" value="MFS general substrate transporter"/>
    <property type="match status" value="1"/>
</dbReference>
<dbReference type="eggNOG" id="ENOG502QQA7">
    <property type="taxonomic scope" value="Eukaryota"/>
</dbReference>
<dbReference type="EMBL" id="ABSU01000034">
    <property type="protein sequence ID" value="EFE29766.1"/>
    <property type="molecule type" value="Genomic_DNA"/>
</dbReference>
<dbReference type="FunFam" id="1.20.1250.20:FF:000308">
    <property type="entry name" value="MFS efflux transporter"/>
    <property type="match status" value="1"/>
</dbReference>
<dbReference type="GO" id="GO:0022857">
    <property type="term" value="F:transmembrane transporter activity"/>
    <property type="evidence" value="ECO:0007669"/>
    <property type="project" value="InterPro"/>
</dbReference>
<keyword evidence="4 8" id="KW-0812">Transmembrane</keyword>
<organism evidence="9 10">
    <name type="scientific">Arthroderma benhamiae (strain ATCC MYA-4681 / CBS 112371)</name>
    <name type="common">Trichophyton mentagrophytes</name>
    <dbReference type="NCBI Taxonomy" id="663331"/>
    <lineage>
        <taxon>Eukaryota</taxon>
        <taxon>Fungi</taxon>
        <taxon>Dikarya</taxon>
        <taxon>Ascomycota</taxon>
        <taxon>Pezizomycotina</taxon>
        <taxon>Eurotiomycetes</taxon>
        <taxon>Eurotiomycetidae</taxon>
        <taxon>Onygenales</taxon>
        <taxon>Arthrodermataceae</taxon>
        <taxon>Trichophyton</taxon>
    </lineage>
</organism>
<keyword evidence="5 8" id="KW-1133">Transmembrane helix</keyword>
<evidence type="ECO:0000256" key="7">
    <source>
        <dbReference type="SAM" id="MobiDB-lite"/>
    </source>
</evidence>
<dbReference type="GO" id="GO:0016020">
    <property type="term" value="C:membrane"/>
    <property type="evidence" value="ECO:0007669"/>
    <property type="project" value="TreeGrafter"/>
</dbReference>
<dbReference type="Proteomes" id="UP000008866">
    <property type="component" value="Unassembled WGS sequence"/>
</dbReference>
<feature type="transmembrane region" description="Helical" evidence="8">
    <location>
        <begin position="662"/>
        <end position="686"/>
    </location>
</feature>
<dbReference type="KEGG" id="abe:ARB_03107"/>
<keyword evidence="3" id="KW-0813">Transport</keyword>
<feature type="transmembrane region" description="Helical" evidence="8">
    <location>
        <begin position="12"/>
        <end position="31"/>
    </location>
</feature>
<accession>D4B3R8</accession>
<evidence type="ECO:0000313" key="9">
    <source>
        <dbReference type="EMBL" id="EFE29766.1"/>
    </source>
</evidence>
<name>D4B3R8_ARTBC</name>
<comment type="subcellular location">
    <subcellularLocation>
        <location evidence="1">Endomembrane system</location>
        <topology evidence="1">Multi-pass membrane protein</topology>
    </subcellularLocation>
</comment>
<reference evidence="10" key="1">
    <citation type="journal article" date="2011" name="Genome Biol.">
        <title>Comparative and functional genomics provide insights into the pathogenicity of dermatophytic fungi.</title>
        <authorList>
            <person name="Burmester A."/>
            <person name="Shelest E."/>
            <person name="Gloeckner G."/>
            <person name="Heddergott C."/>
            <person name="Schindler S."/>
            <person name="Staib P."/>
            <person name="Heidel A."/>
            <person name="Felder M."/>
            <person name="Petzold A."/>
            <person name="Szafranski K."/>
            <person name="Feuermann M."/>
            <person name="Pedruzzi I."/>
            <person name="Priebe S."/>
            <person name="Groth M."/>
            <person name="Winkler R."/>
            <person name="Li W."/>
            <person name="Kniemeyer O."/>
            <person name="Schroeckh V."/>
            <person name="Hertweck C."/>
            <person name="Hube B."/>
            <person name="White T.C."/>
            <person name="Platzer M."/>
            <person name="Guthke R."/>
            <person name="Heitman J."/>
            <person name="Woestemeyer J."/>
            <person name="Zipfel P.F."/>
            <person name="Monod M."/>
            <person name="Brakhage A.A."/>
        </authorList>
    </citation>
    <scope>NUCLEOTIDE SEQUENCE [LARGE SCALE GENOMIC DNA]</scope>
    <source>
        <strain evidence="10">ATCC MYA-4681 / CBS 112371</strain>
    </source>
</reference>
<dbReference type="PANTHER" id="PTHR23514:SF3">
    <property type="entry name" value="BYPASS OF STOP CODON PROTEIN 6"/>
    <property type="match status" value="1"/>
</dbReference>
<feature type="transmembrane region" description="Helical" evidence="8">
    <location>
        <begin position="371"/>
        <end position="387"/>
    </location>
</feature>
<keyword evidence="6 8" id="KW-0472">Membrane</keyword>
<feature type="transmembrane region" description="Helical" evidence="8">
    <location>
        <begin position="393"/>
        <end position="414"/>
    </location>
</feature>
<dbReference type="GeneID" id="9525758"/>
<feature type="transmembrane region" description="Helical" evidence="8">
    <location>
        <begin position="337"/>
        <end position="359"/>
    </location>
</feature>
<feature type="transmembrane region" description="Helical" evidence="8">
    <location>
        <begin position="574"/>
        <end position="593"/>
    </location>
</feature>
<dbReference type="HOGENOM" id="CLU_383536_0_0_1"/>
<evidence type="ECO:0000256" key="4">
    <source>
        <dbReference type="ARBA" id="ARBA00022692"/>
    </source>
</evidence>
<dbReference type="Pfam" id="PF07690">
    <property type="entry name" value="MFS_1"/>
    <property type="match status" value="1"/>
</dbReference>
<feature type="transmembrane region" description="Helical" evidence="8">
    <location>
        <begin position="628"/>
        <end position="650"/>
    </location>
</feature>
<dbReference type="InterPro" id="IPR011701">
    <property type="entry name" value="MFS"/>
</dbReference>
<evidence type="ECO:0000313" key="10">
    <source>
        <dbReference type="Proteomes" id="UP000008866"/>
    </source>
</evidence>
<keyword evidence="10" id="KW-1185">Reference proteome</keyword>
<comment type="similarity">
    <text evidence="2">Belongs to the major facilitator superfamily.</text>
</comment>
<feature type="transmembrane region" description="Helical" evidence="8">
    <location>
        <begin position="61"/>
        <end position="79"/>
    </location>
</feature>
<comment type="caution">
    <text evidence="9">The sequence shown here is derived from an EMBL/GenBank/DDBJ whole genome shotgun (WGS) entry which is preliminary data.</text>
</comment>
<evidence type="ECO:0000256" key="1">
    <source>
        <dbReference type="ARBA" id="ARBA00004127"/>
    </source>
</evidence>
<proteinExistence type="inferred from homology"/>
<dbReference type="Gene3D" id="1.20.1250.20">
    <property type="entry name" value="MFS general substrate transporter like domains"/>
    <property type="match status" value="2"/>
</dbReference>
<feature type="transmembrane region" description="Helical" evidence="8">
    <location>
        <begin position="692"/>
        <end position="711"/>
    </location>
</feature>
<dbReference type="GO" id="GO:0012505">
    <property type="term" value="C:endomembrane system"/>
    <property type="evidence" value="ECO:0007669"/>
    <property type="project" value="UniProtKB-SubCell"/>
</dbReference>
<dbReference type="FunFam" id="1.20.1250.20:FF:000286">
    <property type="entry name" value="MFS efflux transporter"/>
    <property type="match status" value="1"/>
</dbReference>
<gene>
    <name evidence="9" type="ORF">ARB_03107</name>
</gene>
<dbReference type="RefSeq" id="XP_003010406.1">
    <property type="nucleotide sequence ID" value="XM_003010360.1"/>
</dbReference>
<feature type="region of interest" description="Disordered" evidence="7">
    <location>
        <begin position="226"/>
        <end position="252"/>
    </location>
</feature>
<dbReference type="InterPro" id="IPR036259">
    <property type="entry name" value="MFS_trans_sf"/>
</dbReference>
<protein>
    <submittedName>
        <fullName evidence="9">MFS transporter, putative</fullName>
    </submittedName>
</protein>
<evidence type="ECO:0000256" key="5">
    <source>
        <dbReference type="ARBA" id="ARBA00022989"/>
    </source>
</evidence>
<dbReference type="InterPro" id="IPR051788">
    <property type="entry name" value="MFS_Transporter"/>
</dbReference>
<dbReference type="AlphaFoldDB" id="D4B3R8"/>
<sequence>MLISLHLDVLKSFLFVFLSFILVSGICLKAAHSFPFSRANCICVFYLLLARAFYREGVMDVCLLNSLLFFYSITTAAWLKQCAPGTQMYAFVCLSLRTKIILPNFVFPSLQGTCLSSQPTTEIIPRARNDAKENHQIAPKRSSYSYLPYSGFPATKERLSFAAGDKGATNPGTRRRRASPGFTGFLKIHRFMGLLAPLSQVNQLPAECWTPGRSSSKLASVIQNKATRAAGGQDERPADDPQPGLHRLASSPAGDERRYELAISHLANPPGRPVLIVSILLVDEENRGAASINSSHSNLPKWNKPAINLWRFAAANYTFIILGANDAAYGIEKHYNISYTVVSLIFLSPLGGYAAAATFSNMIHMKLGQRGIAFLGPCSHILAYVAVCLHPPYPALIVAFIFAGFGNGIADAAWNAWIGGMANANELLGLLHGFYGLGGMLAPLIATALITKAGWEWYEFYYLLAGASFLSLAFSLPAFWSATGSRYREAHRDSYDEVEGHGNNINAYTPPVRANKLMVKLLGKTRMAEALSNRVTWICSIFLAIYAGAEVGLGGWIVTFMINVRHGSPFDSGVTATGFWLGITLGRMILGFVTPRCFKTEKHAVVFYLGCCIGLDLVFWLVPNFYASAIAVAFMGFFLGPLFPAGVVAATKLLPRNLHVAAIGFTSAMGASGASTLPFAVGAIAQAKGVEVLQPFILGVLILCLLVWMCLPSLPRSNIRI</sequence>
<feature type="transmembrane region" description="Helical" evidence="8">
    <location>
        <begin position="461"/>
        <end position="482"/>
    </location>
</feature>
<evidence type="ECO:0000256" key="3">
    <source>
        <dbReference type="ARBA" id="ARBA00022448"/>
    </source>
</evidence>
<feature type="transmembrane region" description="Helical" evidence="8">
    <location>
        <begin position="605"/>
        <end position="622"/>
    </location>
</feature>
<evidence type="ECO:0000256" key="2">
    <source>
        <dbReference type="ARBA" id="ARBA00008335"/>
    </source>
</evidence>
<feature type="transmembrane region" description="Helical" evidence="8">
    <location>
        <begin position="535"/>
        <end position="562"/>
    </location>
</feature>